<sequence length="227" mass="26498">MRNNFAEMATFEKSRSLSTGATPRGDREAGKTGKSMPSSPNHHFRYRHKAKTARHRQRSINSRKDEDLSKYELNPRRVAAGQDTRATLMIKNIPNKYDQEMLLEAINKRFRGSYDFFYLPIDFKNKCNVGYAFINFISYETVGPFFEEFNQKKWEKFNSEKVCKITYARIQGKNAFIDHFRNSSLMYEDLTCRPLIFHSSGPAIGELEQFPPANVLRRPNAPEDFQE</sequence>
<dbReference type="Gene3D" id="3.30.70.330">
    <property type="match status" value="1"/>
</dbReference>
<evidence type="ECO:0000256" key="1">
    <source>
        <dbReference type="ARBA" id="ARBA00022884"/>
    </source>
</evidence>
<dbReference type="CDD" id="cd12531">
    <property type="entry name" value="RRM3_MEI2_like"/>
    <property type="match status" value="1"/>
</dbReference>
<dbReference type="InterPro" id="IPR007201">
    <property type="entry name" value="Mei2-like_Rrm_C"/>
</dbReference>
<feature type="compositionally biased region" description="Basic residues" evidence="2">
    <location>
        <begin position="42"/>
        <end position="58"/>
    </location>
</feature>
<dbReference type="GO" id="GO:0003723">
    <property type="term" value="F:RNA binding"/>
    <property type="evidence" value="ECO:0007669"/>
    <property type="project" value="UniProtKB-KW"/>
</dbReference>
<dbReference type="InterPro" id="IPR012677">
    <property type="entry name" value="Nucleotide-bd_a/b_plait_sf"/>
</dbReference>
<dbReference type="SUPFAM" id="SSF54928">
    <property type="entry name" value="RNA-binding domain, RBD"/>
    <property type="match status" value="1"/>
</dbReference>
<proteinExistence type="predicted"/>
<feature type="compositionally biased region" description="Basic and acidic residues" evidence="2">
    <location>
        <begin position="62"/>
        <end position="75"/>
    </location>
</feature>
<name>A0A6B2LFY5_9EUKA</name>
<dbReference type="Pfam" id="PF04059">
    <property type="entry name" value="RRM_2"/>
    <property type="match status" value="1"/>
</dbReference>
<feature type="domain" description="Mei2-like C-terminal RNA recognition motif" evidence="3">
    <location>
        <begin position="85"/>
        <end position="181"/>
    </location>
</feature>
<dbReference type="InterPro" id="IPR035979">
    <property type="entry name" value="RBD_domain_sf"/>
</dbReference>
<reference evidence="4" key="1">
    <citation type="journal article" date="2020" name="J. Eukaryot. Microbiol.">
        <title>De novo Sequencing, Assembly and Annotation of the Transcriptome for the Free-Living Testate Amoeba Arcella intermedia.</title>
        <authorList>
            <person name="Ribeiro G.M."/>
            <person name="Porfirio-Sousa A.L."/>
            <person name="Maurer-Alcala X.X."/>
            <person name="Katz L.A."/>
            <person name="Lahr D.J.G."/>
        </authorList>
    </citation>
    <scope>NUCLEOTIDE SEQUENCE</scope>
</reference>
<dbReference type="PANTHER" id="PTHR23189">
    <property type="entry name" value="RNA RECOGNITION MOTIF-CONTAINING"/>
    <property type="match status" value="1"/>
</dbReference>
<organism evidence="4">
    <name type="scientific">Arcella intermedia</name>
    <dbReference type="NCBI Taxonomy" id="1963864"/>
    <lineage>
        <taxon>Eukaryota</taxon>
        <taxon>Amoebozoa</taxon>
        <taxon>Tubulinea</taxon>
        <taxon>Elardia</taxon>
        <taxon>Arcellinida</taxon>
        <taxon>Sphaerothecina</taxon>
        <taxon>Arcellidae</taxon>
        <taxon>Arcella</taxon>
    </lineage>
</organism>
<keyword evidence="1" id="KW-0694">RNA-binding</keyword>
<evidence type="ECO:0000256" key="2">
    <source>
        <dbReference type="SAM" id="MobiDB-lite"/>
    </source>
</evidence>
<dbReference type="AlphaFoldDB" id="A0A6B2LFY5"/>
<feature type="region of interest" description="Disordered" evidence="2">
    <location>
        <begin position="1"/>
        <end position="76"/>
    </location>
</feature>
<evidence type="ECO:0000313" key="4">
    <source>
        <dbReference type="EMBL" id="NDV35956.1"/>
    </source>
</evidence>
<protein>
    <recommendedName>
        <fullName evidence="3">Mei2-like C-terminal RNA recognition motif domain-containing protein</fullName>
    </recommendedName>
</protein>
<evidence type="ECO:0000259" key="3">
    <source>
        <dbReference type="Pfam" id="PF04059"/>
    </source>
</evidence>
<dbReference type="EMBL" id="GIBP01006987">
    <property type="protein sequence ID" value="NDV35956.1"/>
    <property type="molecule type" value="Transcribed_RNA"/>
</dbReference>
<accession>A0A6B2LFY5</accession>
<dbReference type="InterPro" id="IPR034454">
    <property type="entry name" value="MEI2-like_RRM3"/>
</dbReference>